<keyword evidence="1" id="KW-0812">Transmembrane</keyword>
<evidence type="ECO:0000313" key="2">
    <source>
        <dbReference type="EMBL" id="TKW33512.1"/>
    </source>
</evidence>
<evidence type="ECO:0000313" key="3">
    <source>
        <dbReference type="Proteomes" id="UP000298652"/>
    </source>
</evidence>
<evidence type="ECO:0000256" key="1">
    <source>
        <dbReference type="SAM" id="Phobius"/>
    </source>
</evidence>
<feature type="transmembrane region" description="Helical" evidence="1">
    <location>
        <begin position="79"/>
        <end position="100"/>
    </location>
</feature>
<keyword evidence="1" id="KW-0472">Membrane</keyword>
<feature type="transmembrane region" description="Helical" evidence="1">
    <location>
        <begin position="134"/>
        <end position="153"/>
    </location>
</feature>
<dbReference type="EMBL" id="CM016553">
    <property type="protein sequence ID" value="TKW33512.1"/>
    <property type="molecule type" value="Genomic_DNA"/>
</dbReference>
<reference evidence="2" key="1">
    <citation type="submission" date="2019-03" db="EMBL/GenBank/DDBJ databases">
        <title>WGS assembly of Setaria viridis.</title>
        <authorList>
            <person name="Huang P."/>
            <person name="Jenkins J."/>
            <person name="Grimwood J."/>
            <person name="Barry K."/>
            <person name="Healey A."/>
            <person name="Mamidi S."/>
            <person name="Sreedasyam A."/>
            <person name="Shu S."/>
            <person name="Feldman M."/>
            <person name="Wu J."/>
            <person name="Yu Y."/>
            <person name="Chen C."/>
            <person name="Johnson J."/>
            <person name="Rokhsar D."/>
            <person name="Baxter I."/>
            <person name="Schmutz J."/>
            <person name="Brutnell T."/>
            <person name="Kellogg E."/>
        </authorList>
    </citation>
    <scope>NUCLEOTIDE SEQUENCE [LARGE SCALE GENOMIC DNA]</scope>
</reference>
<dbReference type="Proteomes" id="UP000298652">
    <property type="component" value="Chromosome 2"/>
</dbReference>
<dbReference type="OMA" id="WIVWHSA"/>
<name>A0A4U6VVR5_SETVI</name>
<dbReference type="Gramene" id="TKW33512">
    <property type="protein sequence ID" value="TKW33512"/>
    <property type="gene ID" value="SEVIR_2G241400v2"/>
</dbReference>
<protein>
    <submittedName>
        <fullName evidence="2">Uncharacterized protein</fullName>
    </submittedName>
</protein>
<proteinExistence type="predicted"/>
<keyword evidence="3" id="KW-1185">Reference proteome</keyword>
<organism evidence="2 3">
    <name type="scientific">Setaria viridis</name>
    <name type="common">Green bristlegrass</name>
    <name type="synonym">Setaria italica subsp. viridis</name>
    <dbReference type="NCBI Taxonomy" id="4556"/>
    <lineage>
        <taxon>Eukaryota</taxon>
        <taxon>Viridiplantae</taxon>
        <taxon>Streptophyta</taxon>
        <taxon>Embryophyta</taxon>
        <taxon>Tracheophyta</taxon>
        <taxon>Spermatophyta</taxon>
        <taxon>Magnoliopsida</taxon>
        <taxon>Liliopsida</taxon>
        <taxon>Poales</taxon>
        <taxon>Poaceae</taxon>
        <taxon>PACMAD clade</taxon>
        <taxon>Panicoideae</taxon>
        <taxon>Panicodae</taxon>
        <taxon>Paniceae</taxon>
        <taxon>Cenchrinae</taxon>
        <taxon>Setaria</taxon>
    </lineage>
</organism>
<accession>A0A4U6VVR5</accession>
<keyword evidence="1" id="KW-1133">Transmembrane helix</keyword>
<sequence length="329" mass="35584">METEAPIVDADPKDVPPVTCADRYCEIEGGSHTPDQTTERGRRKLESEETAQRILIRISLLLAAATAVVLWRSRGQPPLVAWRLSFALCLGSCTWAAFFLTETAGRALTFAARVSHGLALAWCADAALGPAIGVLSAHLATHLAAGLLGYALAERRQREGTELSAATVPVAAADDEEEASRQRLLGIVAWTILSVPAAGVPAGVAWIVWHSAGYRVEELVLHMLILLPIASIYGILAVDMMRLGGNLVDPEGFSCLAFYFTVVFILRLFLSEALGDVAAMVITALFGYCLCVYATFKRIMRLDAPVEAKLEMLMKRNPSCPRCLCEVKV</sequence>
<feature type="transmembrane region" description="Helical" evidence="1">
    <location>
        <begin position="277"/>
        <end position="296"/>
    </location>
</feature>
<feature type="transmembrane region" description="Helical" evidence="1">
    <location>
        <begin position="187"/>
        <end position="209"/>
    </location>
</feature>
<gene>
    <name evidence="2" type="ORF">SEVIR_2G241400v2</name>
</gene>
<dbReference type="AlphaFoldDB" id="A0A4U6VVR5"/>
<feature type="transmembrane region" description="Helical" evidence="1">
    <location>
        <begin position="253"/>
        <end position="271"/>
    </location>
</feature>
<feature type="transmembrane region" description="Helical" evidence="1">
    <location>
        <begin position="221"/>
        <end position="241"/>
    </location>
</feature>
<feature type="transmembrane region" description="Helical" evidence="1">
    <location>
        <begin position="54"/>
        <end position="73"/>
    </location>
</feature>